<feature type="domain" description="Peptidase S9 prolyl oligopeptidase catalytic" evidence="2">
    <location>
        <begin position="101"/>
        <end position="184"/>
    </location>
</feature>
<dbReference type="PANTHER" id="PTHR43265:SF1">
    <property type="entry name" value="ESTERASE ESTD"/>
    <property type="match status" value="1"/>
</dbReference>
<keyword evidence="3" id="KW-0378">Hydrolase</keyword>
<comment type="caution">
    <text evidence="3">The sequence shown here is derived from an EMBL/GenBank/DDBJ whole genome shotgun (WGS) entry which is preliminary data.</text>
</comment>
<dbReference type="GO" id="GO:0008236">
    <property type="term" value="F:serine-type peptidase activity"/>
    <property type="evidence" value="ECO:0007669"/>
    <property type="project" value="InterPro"/>
</dbReference>
<dbReference type="InterPro" id="IPR029058">
    <property type="entry name" value="AB_hydrolase_fold"/>
</dbReference>
<protein>
    <submittedName>
        <fullName evidence="3">Alpha/beta hydrolase</fullName>
    </submittedName>
</protein>
<dbReference type="InterPro" id="IPR001375">
    <property type="entry name" value="Peptidase_S9_cat"/>
</dbReference>
<feature type="chain" id="PRO_5037203704" evidence="1">
    <location>
        <begin position="29"/>
        <end position="376"/>
    </location>
</feature>
<evidence type="ECO:0000259" key="2">
    <source>
        <dbReference type="Pfam" id="PF00326"/>
    </source>
</evidence>
<dbReference type="Pfam" id="PF00326">
    <property type="entry name" value="Peptidase_S9"/>
    <property type="match status" value="1"/>
</dbReference>
<dbReference type="GO" id="GO:0006508">
    <property type="term" value="P:proteolysis"/>
    <property type="evidence" value="ECO:0007669"/>
    <property type="project" value="InterPro"/>
</dbReference>
<evidence type="ECO:0000256" key="1">
    <source>
        <dbReference type="SAM" id="SignalP"/>
    </source>
</evidence>
<reference evidence="3" key="2">
    <citation type="submission" date="2020-09" db="EMBL/GenBank/DDBJ databases">
        <authorList>
            <person name="Sun Q."/>
            <person name="Ohkuma M."/>
        </authorList>
    </citation>
    <scope>NUCLEOTIDE SEQUENCE</scope>
    <source>
        <strain evidence="3">JCM 14371</strain>
    </source>
</reference>
<proteinExistence type="predicted"/>
<accession>A0A917UMM4</accession>
<feature type="signal peptide" evidence="1">
    <location>
        <begin position="1"/>
        <end position="28"/>
    </location>
</feature>
<keyword evidence="4" id="KW-1185">Reference proteome</keyword>
<reference evidence="3" key="1">
    <citation type="journal article" date="2014" name="Int. J. Syst. Evol. Microbiol.">
        <title>Complete genome sequence of Corynebacterium casei LMG S-19264T (=DSM 44701T), isolated from a smear-ripened cheese.</title>
        <authorList>
            <consortium name="US DOE Joint Genome Institute (JGI-PGF)"/>
            <person name="Walter F."/>
            <person name="Albersmeier A."/>
            <person name="Kalinowski J."/>
            <person name="Ruckert C."/>
        </authorList>
    </citation>
    <scope>NUCLEOTIDE SEQUENCE</scope>
    <source>
        <strain evidence="3">JCM 14371</strain>
    </source>
</reference>
<sequence>MVLRASWCPLARLAVLVFGLLCCTSVLADPSAPQAASSAREFRVWFASFQASGVLSAPAGAAGRPAVILLQGSGPTDLDGSVFDVDGQLESQDLRVLSDGLTAAGFVVVRFNKRYVTGPGEDTAPGSASVTEEESVQDAGTVLRWTQQQPEVDPDRVSVLGWSEGSIVAQHLALRHREVWSTVLLAPVTQPWAQVLWTQFERVTLPALTRLADTDGQLSVQAVAGAFLTPGGGNVLRTDAGLLLADDAPLRFRTELGLPQDRVFPGVLAGRARRLFLDVPEVLGVYASGLSLPALTQLPPPSRPTLVVQGGRDAHVDPAASERYARASGSDWRSYPALGHALGLADAPESDTLAPIRPEVVADIVAWLREHCTGCR</sequence>
<dbReference type="SUPFAM" id="SSF53474">
    <property type="entry name" value="alpha/beta-Hydrolases"/>
    <property type="match status" value="1"/>
</dbReference>
<organism evidence="3 4">
    <name type="scientific">Deinococcus aquiradiocola</name>
    <dbReference type="NCBI Taxonomy" id="393059"/>
    <lineage>
        <taxon>Bacteria</taxon>
        <taxon>Thermotogati</taxon>
        <taxon>Deinococcota</taxon>
        <taxon>Deinococci</taxon>
        <taxon>Deinococcales</taxon>
        <taxon>Deinococcaceae</taxon>
        <taxon>Deinococcus</taxon>
    </lineage>
</organism>
<evidence type="ECO:0000313" key="4">
    <source>
        <dbReference type="Proteomes" id="UP000635726"/>
    </source>
</evidence>
<gene>
    <name evidence="3" type="ORF">GCM10008939_11110</name>
</gene>
<dbReference type="AlphaFoldDB" id="A0A917UMM4"/>
<evidence type="ECO:0000313" key="3">
    <source>
        <dbReference type="EMBL" id="GGJ68462.1"/>
    </source>
</evidence>
<dbReference type="Proteomes" id="UP000635726">
    <property type="component" value="Unassembled WGS sequence"/>
</dbReference>
<dbReference type="InterPro" id="IPR053145">
    <property type="entry name" value="AB_hydrolase_Est10"/>
</dbReference>
<dbReference type="GO" id="GO:0052689">
    <property type="term" value="F:carboxylic ester hydrolase activity"/>
    <property type="evidence" value="ECO:0007669"/>
    <property type="project" value="TreeGrafter"/>
</dbReference>
<dbReference type="PANTHER" id="PTHR43265">
    <property type="entry name" value="ESTERASE ESTD"/>
    <property type="match status" value="1"/>
</dbReference>
<name>A0A917UMM4_9DEIO</name>
<dbReference type="Gene3D" id="3.40.50.1820">
    <property type="entry name" value="alpha/beta hydrolase"/>
    <property type="match status" value="2"/>
</dbReference>
<dbReference type="EMBL" id="BMOE01000002">
    <property type="protein sequence ID" value="GGJ68462.1"/>
    <property type="molecule type" value="Genomic_DNA"/>
</dbReference>
<keyword evidence="1" id="KW-0732">Signal</keyword>
<dbReference type="RefSeq" id="WP_188961260.1">
    <property type="nucleotide sequence ID" value="NZ_BMOE01000002.1"/>
</dbReference>